<dbReference type="AlphaFoldDB" id="A0A316EXS9"/>
<dbReference type="Proteomes" id="UP000245754">
    <property type="component" value="Unassembled WGS sequence"/>
</dbReference>
<evidence type="ECO:0000313" key="8">
    <source>
        <dbReference type="EMBL" id="PWK36812.1"/>
    </source>
</evidence>
<evidence type="ECO:0000256" key="3">
    <source>
        <dbReference type="ARBA" id="ARBA00022475"/>
    </source>
</evidence>
<name>A0A316EXS9_9BURK</name>
<evidence type="ECO:0000256" key="5">
    <source>
        <dbReference type="ARBA" id="ARBA00022989"/>
    </source>
</evidence>
<keyword evidence="3" id="KW-1003">Cell membrane</keyword>
<evidence type="ECO:0000256" key="7">
    <source>
        <dbReference type="SAM" id="Phobius"/>
    </source>
</evidence>
<evidence type="ECO:0000256" key="4">
    <source>
        <dbReference type="ARBA" id="ARBA00022692"/>
    </source>
</evidence>
<feature type="transmembrane region" description="Helical" evidence="7">
    <location>
        <begin position="24"/>
        <end position="44"/>
    </location>
</feature>
<dbReference type="GO" id="GO:0022857">
    <property type="term" value="F:transmembrane transporter activity"/>
    <property type="evidence" value="ECO:0007669"/>
    <property type="project" value="InterPro"/>
</dbReference>
<comment type="subcellular location">
    <subcellularLocation>
        <location evidence="1">Cell membrane</location>
        <topology evidence="1">Multi-pass membrane protein</topology>
    </subcellularLocation>
</comment>
<dbReference type="RefSeq" id="WP_109582607.1">
    <property type="nucleotide sequence ID" value="NZ_QGGT01000001.1"/>
</dbReference>
<evidence type="ECO:0000313" key="9">
    <source>
        <dbReference type="Proteomes" id="UP000245754"/>
    </source>
</evidence>
<feature type="transmembrane region" description="Helical" evidence="7">
    <location>
        <begin position="102"/>
        <end position="120"/>
    </location>
</feature>
<dbReference type="EMBL" id="QGGT01000001">
    <property type="protein sequence ID" value="PWK36812.1"/>
    <property type="molecule type" value="Genomic_DNA"/>
</dbReference>
<dbReference type="PANTHER" id="PTHR30509">
    <property type="entry name" value="P-HYDROXYBENZOIC ACID EFFLUX PUMP SUBUNIT-RELATED"/>
    <property type="match status" value="1"/>
</dbReference>
<evidence type="ECO:0000256" key="2">
    <source>
        <dbReference type="ARBA" id="ARBA00022448"/>
    </source>
</evidence>
<reference evidence="8 9" key="1">
    <citation type="submission" date="2018-05" db="EMBL/GenBank/DDBJ databases">
        <title>Genomic Encyclopedia of Type Strains, Phase IV (KMG-V): Genome sequencing to study the core and pangenomes of soil and plant-associated prokaryotes.</title>
        <authorList>
            <person name="Whitman W."/>
        </authorList>
    </citation>
    <scope>NUCLEOTIDE SEQUENCE [LARGE SCALE GENOMIC DNA]</scope>
    <source>
        <strain evidence="8 9">SLV-132</strain>
    </source>
</reference>
<evidence type="ECO:0000256" key="6">
    <source>
        <dbReference type="ARBA" id="ARBA00023136"/>
    </source>
</evidence>
<dbReference type="PANTHER" id="PTHR30509:SF9">
    <property type="entry name" value="MULTIDRUG RESISTANCE PROTEIN MDTO"/>
    <property type="match status" value="1"/>
</dbReference>
<proteinExistence type="predicted"/>
<feature type="transmembrane region" description="Helical" evidence="7">
    <location>
        <begin position="153"/>
        <end position="173"/>
    </location>
</feature>
<comment type="caution">
    <text evidence="8">The sequence shown here is derived from an EMBL/GenBank/DDBJ whole genome shotgun (WGS) entry which is preliminary data.</text>
</comment>
<keyword evidence="9" id="KW-1185">Reference proteome</keyword>
<gene>
    <name evidence="8" type="ORF">C7419_101679</name>
</gene>
<sequence length="355" mass="38010">MRDAFRKTTNVLLDPNRRYSQARLFHAVRVALALLVSIALTTGIRIPHGEWASITVLVVIGGLQHHGNIRRRAAERGVGTLLGAVIGLALIAQQTYILHSPLLTYVLMALVCGYCAYHAIGKGGYIALLTAITVVITAGHGDQDVFDALWRTVDVLIGTAVALVFSFALPAYASYSWRVKLAALLRASAAVHARVQRGEIDPATLQKDMMQLGMQLVQLRSLIPSVAKETDVPTAQLEEIQHAARVCISALELMAAIEPNADHSREDDRGIRSAMLALADSLESGNAPEDSDMAPAPAASGVDANAASAALATPSAATMTGSFAFLSRRLQAELSRTRDVLAQMSTKYEFPYASN</sequence>
<feature type="transmembrane region" description="Helical" evidence="7">
    <location>
        <begin position="125"/>
        <end position="141"/>
    </location>
</feature>
<feature type="transmembrane region" description="Helical" evidence="7">
    <location>
        <begin position="78"/>
        <end position="96"/>
    </location>
</feature>
<feature type="transmembrane region" description="Helical" evidence="7">
    <location>
        <begin position="50"/>
        <end position="66"/>
    </location>
</feature>
<accession>A0A316EXS9</accession>
<organism evidence="8 9">
    <name type="scientific">Cupriavidus plantarum</name>
    <dbReference type="NCBI Taxonomy" id="942865"/>
    <lineage>
        <taxon>Bacteria</taxon>
        <taxon>Pseudomonadati</taxon>
        <taxon>Pseudomonadota</taxon>
        <taxon>Betaproteobacteria</taxon>
        <taxon>Burkholderiales</taxon>
        <taxon>Burkholderiaceae</taxon>
        <taxon>Cupriavidus</taxon>
    </lineage>
</organism>
<dbReference type="GO" id="GO:0005886">
    <property type="term" value="C:plasma membrane"/>
    <property type="evidence" value="ECO:0007669"/>
    <property type="project" value="UniProtKB-SubCell"/>
</dbReference>
<keyword evidence="6 7" id="KW-0472">Membrane</keyword>
<keyword evidence="2" id="KW-0813">Transport</keyword>
<dbReference type="Pfam" id="PF04632">
    <property type="entry name" value="FUSC"/>
    <property type="match status" value="1"/>
</dbReference>
<keyword evidence="5 7" id="KW-1133">Transmembrane helix</keyword>
<protein>
    <submittedName>
        <fullName evidence="8">Fusaric acid resistance family protein</fullName>
    </submittedName>
</protein>
<dbReference type="InterPro" id="IPR006726">
    <property type="entry name" value="PHBA_efflux_AaeB/fusaric-R"/>
</dbReference>
<keyword evidence="4 7" id="KW-0812">Transmembrane</keyword>
<evidence type="ECO:0000256" key="1">
    <source>
        <dbReference type="ARBA" id="ARBA00004651"/>
    </source>
</evidence>